<evidence type="ECO:0000256" key="2">
    <source>
        <dbReference type="ARBA" id="ARBA00022704"/>
    </source>
</evidence>
<organism evidence="5 6">
    <name type="scientific">Cicer arietinum</name>
    <name type="common">Chickpea</name>
    <name type="synonym">Garbanzo</name>
    <dbReference type="NCBI Taxonomy" id="3827"/>
    <lineage>
        <taxon>Eukaryota</taxon>
        <taxon>Viridiplantae</taxon>
        <taxon>Streptophyta</taxon>
        <taxon>Embryophyta</taxon>
        <taxon>Tracheophyta</taxon>
        <taxon>Spermatophyta</taxon>
        <taxon>Magnoliopsida</taxon>
        <taxon>eudicotyledons</taxon>
        <taxon>Gunneridae</taxon>
        <taxon>Pentapetalae</taxon>
        <taxon>rosids</taxon>
        <taxon>fabids</taxon>
        <taxon>Fabales</taxon>
        <taxon>Fabaceae</taxon>
        <taxon>Papilionoideae</taxon>
        <taxon>50 kb inversion clade</taxon>
        <taxon>NPAAA clade</taxon>
        <taxon>Hologalegina</taxon>
        <taxon>IRL clade</taxon>
        <taxon>Cicereae</taxon>
        <taxon>Cicer</taxon>
    </lineage>
</organism>
<evidence type="ECO:0000256" key="1">
    <source>
        <dbReference type="ARBA" id="ARBA00022690"/>
    </source>
</evidence>
<keyword evidence="5" id="KW-1185">Reference proteome</keyword>
<feature type="domain" description="Cystatin" evidence="4">
    <location>
        <begin position="23"/>
        <end position="112"/>
    </location>
</feature>
<keyword evidence="3" id="KW-0732">Signal</keyword>
<dbReference type="GeneID" id="101488752"/>
<dbReference type="GO" id="GO:0004869">
    <property type="term" value="F:cysteine-type endopeptidase inhibitor activity"/>
    <property type="evidence" value="ECO:0007669"/>
    <property type="project" value="UniProtKB-KW"/>
</dbReference>
<dbReference type="PANTHER" id="PTHR47364:SF2">
    <property type="entry name" value="CYSTEINE PROTEINASE INHIBITOR 5"/>
    <property type="match status" value="1"/>
</dbReference>
<proteinExistence type="predicted"/>
<feature type="signal peptide" evidence="3">
    <location>
        <begin position="1"/>
        <end position="23"/>
    </location>
</feature>
<dbReference type="eggNOG" id="ENOG502S46Q">
    <property type="taxonomic scope" value="Eukaryota"/>
</dbReference>
<dbReference type="CDD" id="cd00042">
    <property type="entry name" value="CY"/>
    <property type="match status" value="1"/>
</dbReference>
<dbReference type="AlphaFoldDB" id="A0A1S2Z967"/>
<dbReference type="OrthoDB" id="2016588at2759"/>
<dbReference type="InterPro" id="IPR018073">
    <property type="entry name" value="Prot_inh_cystat_CS"/>
</dbReference>
<evidence type="ECO:0000313" key="6">
    <source>
        <dbReference type="RefSeq" id="XP_004517283.1"/>
    </source>
</evidence>
<dbReference type="Pfam" id="PF16845">
    <property type="entry name" value="SQAPI"/>
    <property type="match status" value="1"/>
</dbReference>
<dbReference type="SUPFAM" id="SSF54403">
    <property type="entry name" value="Cystatin/monellin"/>
    <property type="match status" value="1"/>
</dbReference>
<keyword evidence="2" id="KW-0789">Thiol protease inhibitor</keyword>
<dbReference type="RefSeq" id="XP_004517283.1">
    <property type="nucleotide sequence ID" value="XM_004517226.3"/>
</dbReference>
<dbReference type="Proteomes" id="UP000087171">
    <property type="component" value="Unplaced"/>
</dbReference>
<dbReference type="PROSITE" id="PS00287">
    <property type="entry name" value="CYSTATIN"/>
    <property type="match status" value="1"/>
</dbReference>
<keyword evidence="1" id="KW-0646">Protease inhibitor</keyword>
<dbReference type="InterPro" id="IPR000010">
    <property type="entry name" value="Cystatin_dom"/>
</dbReference>
<sequence>MRFQLIFLLLVVLLASKTTRNEAIPGGWSPIENINDPHVTDVANFAVTEYDKRSGAKLKFEKVIKGESQVVSGANYRLVLSANDGSVSNHYEAVVWEKVWLRFRNLTSFVQVHA</sequence>
<dbReference type="Gene3D" id="3.10.450.10">
    <property type="match status" value="1"/>
</dbReference>
<dbReference type="PANTHER" id="PTHR47364">
    <property type="entry name" value="CYSTEINE PROTEINASE INHIBITOR 5"/>
    <property type="match status" value="1"/>
</dbReference>
<dbReference type="InterPro" id="IPR046350">
    <property type="entry name" value="Cystatin_sf"/>
</dbReference>
<reference evidence="6" key="1">
    <citation type="submission" date="2025-08" db="UniProtKB">
        <authorList>
            <consortium name="RefSeq"/>
        </authorList>
    </citation>
    <scope>IDENTIFICATION</scope>
    <source>
        <tissue evidence="6">Etiolated seedlings</tissue>
    </source>
</reference>
<evidence type="ECO:0000313" key="5">
    <source>
        <dbReference type="Proteomes" id="UP000087171"/>
    </source>
</evidence>
<feature type="chain" id="PRO_5018777387" evidence="3">
    <location>
        <begin position="24"/>
        <end position="114"/>
    </location>
</feature>
<name>A0A1S2Z967_CICAR</name>
<gene>
    <name evidence="6" type="primary">LOC101488752</name>
</gene>
<dbReference type="PaxDb" id="3827-XP_004517283.1"/>
<protein>
    <submittedName>
        <fullName evidence="6">Cysteine proteinase inhibitor 5-like</fullName>
    </submittedName>
</protein>
<evidence type="ECO:0000259" key="4">
    <source>
        <dbReference type="SMART" id="SM00043"/>
    </source>
</evidence>
<evidence type="ECO:0000256" key="3">
    <source>
        <dbReference type="SAM" id="SignalP"/>
    </source>
</evidence>
<dbReference type="SMART" id="SM00043">
    <property type="entry name" value="CY"/>
    <property type="match status" value="1"/>
</dbReference>
<dbReference type="KEGG" id="cam:101488752"/>
<accession>A0A1S2Z967</accession>